<organism evidence="2 3">
    <name type="scientific">Dissostichus eleginoides</name>
    <name type="common">Patagonian toothfish</name>
    <name type="synonym">Dissostichus amissus</name>
    <dbReference type="NCBI Taxonomy" id="100907"/>
    <lineage>
        <taxon>Eukaryota</taxon>
        <taxon>Metazoa</taxon>
        <taxon>Chordata</taxon>
        <taxon>Craniata</taxon>
        <taxon>Vertebrata</taxon>
        <taxon>Euteleostomi</taxon>
        <taxon>Actinopterygii</taxon>
        <taxon>Neopterygii</taxon>
        <taxon>Teleostei</taxon>
        <taxon>Neoteleostei</taxon>
        <taxon>Acanthomorphata</taxon>
        <taxon>Eupercaria</taxon>
        <taxon>Perciformes</taxon>
        <taxon>Notothenioidei</taxon>
        <taxon>Nototheniidae</taxon>
        <taxon>Dissostichus</taxon>
    </lineage>
</organism>
<evidence type="ECO:0000313" key="3">
    <source>
        <dbReference type="Proteomes" id="UP001228049"/>
    </source>
</evidence>
<reference evidence="2" key="1">
    <citation type="submission" date="2023-04" db="EMBL/GenBank/DDBJ databases">
        <title>Chromosome-level genome of Chaenocephalus aceratus.</title>
        <authorList>
            <person name="Park H."/>
        </authorList>
    </citation>
    <scope>NUCLEOTIDE SEQUENCE</scope>
    <source>
        <strain evidence="2">DE</strain>
        <tissue evidence="2">Muscle</tissue>
    </source>
</reference>
<comment type="caution">
    <text evidence="2">The sequence shown here is derived from an EMBL/GenBank/DDBJ whole genome shotgun (WGS) entry which is preliminary data.</text>
</comment>
<evidence type="ECO:0000256" key="1">
    <source>
        <dbReference type="SAM" id="MobiDB-lite"/>
    </source>
</evidence>
<dbReference type="Proteomes" id="UP001228049">
    <property type="component" value="Unassembled WGS sequence"/>
</dbReference>
<accession>A0AAD9CC47</accession>
<protein>
    <submittedName>
        <fullName evidence="2">L-lactate dehydrogenase B chain</fullName>
    </submittedName>
</protein>
<keyword evidence="3" id="KW-1185">Reference proteome</keyword>
<name>A0AAD9CC47_DISEL</name>
<gene>
    <name evidence="2" type="ORF">KUDE01_018545</name>
</gene>
<proteinExistence type="predicted"/>
<sequence>MWSPDVCVNGEGGHSSGQHQLSECEVQPQAKASLACGDKPDPPQKTVVWVGVGEDLAQKQTSLCCCSTTWAESLGTPSDATLPAWHSAAASGLNTTSLNPPPGRPGLPEPEAAYRCALVHLHASINYCSNFFLLIIIDK</sequence>
<feature type="region of interest" description="Disordered" evidence="1">
    <location>
        <begin position="1"/>
        <end position="23"/>
    </location>
</feature>
<dbReference type="AlphaFoldDB" id="A0AAD9CC47"/>
<evidence type="ECO:0000313" key="2">
    <source>
        <dbReference type="EMBL" id="KAK1899023.1"/>
    </source>
</evidence>
<dbReference type="EMBL" id="JASDAP010000008">
    <property type="protein sequence ID" value="KAK1899023.1"/>
    <property type="molecule type" value="Genomic_DNA"/>
</dbReference>